<proteinExistence type="inferred from homology"/>
<dbReference type="Proteomes" id="UP000007259">
    <property type="component" value="Chromosome 1"/>
</dbReference>
<evidence type="ECO:0000313" key="6">
    <source>
        <dbReference type="Proteomes" id="UP000007259"/>
    </source>
</evidence>
<evidence type="ECO:0000256" key="2">
    <source>
        <dbReference type="ARBA" id="ARBA00006966"/>
    </source>
</evidence>
<name>E9AJD5_LEIMU</name>
<dbReference type="Gene3D" id="3.90.1150.10">
    <property type="entry name" value="Aspartate Aminotransferase, domain 1"/>
    <property type="match status" value="1"/>
</dbReference>
<keyword evidence="5" id="KW-0456">Lyase</keyword>
<evidence type="ECO:0000256" key="3">
    <source>
        <dbReference type="ARBA" id="ARBA00022898"/>
    </source>
</evidence>
<dbReference type="InterPro" id="IPR015421">
    <property type="entry name" value="PyrdxlP-dep_Trfase_major"/>
</dbReference>
<keyword evidence="3" id="KW-0663">Pyridoxal phosphate</keyword>
<dbReference type="PANTHER" id="PTHR48097">
    <property type="entry name" value="L-THREONINE ALDOLASE-RELATED"/>
    <property type="match status" value="1"/>
</dbReference>
<feature type="domain" description="Aromatic amino acid beta-eliminating lyase/threonine aldolase" evidence="4">
    <location>
        <begin position="29"/>
        <end position="298"/>
    </location>
</feature>
<comment type="cofactor">
    <cofactor evidence="1">
        <name>pyridoxal 5'-phosphate</name>
        <dbReference type="ChEBI" id="CHEBI:597326"/>
    </cofactor>
</comment>
<accession>E9AJD5</accession>
<evidence type="ECO:0000259" key="4">
    <source>
        <dbReference type="Pfam" id="PF01212"/>
    </source>
</evidence>
<dbReference type="KEGG" id="lmi:LMXM_01_0480"/>
<dbReference type="PhylomeDB" id="E9AJD5"/>
<comment type="similarity">
    <text evidence="2">Belongs to the threonine aldolase family.</text>
</comment>
<dbReference type="RefSeq" id="XP_003871573.1">
    <property type="nucleotide sequence ID" value="XM_003871524.1"/>
</dbReference>
<dbReference type="GO" id="GO:0016829">
    <property type="term" value="F:lyase activity"/>
    <property type="evidence" value="ECO:0007669"/>
    <property type="project" value="UniProtKB-KW"/>
</dbReference>
<dbReference type="InterPro" id="IPR015422">
    <property type="entry name" value="PyrdxlP-dep_Trfase_small"/>
</dbReference>
<dbReference type="Gene3D" id="3.40.640.10">
    <property type="entry name" value="Type I PLP-dependent aspartate aminotransferase-like (Major domain)"/>
    <property type="match status" value="1"/>
</dbReference>
<keyword evidence="6" id="KW-1185">Reference proteome</keyword>
<dbReference type="EMBL" id="FR799554">
    <property type="protein sequence ID" value="CBZ23032.1"/>
    <property type="molecule type" value="Genomic_DNA"/>
</dbReference>
<dbReference type="OMA" id="DFDYRCK"/>
<evidence type="ECO:0000313" key="5">
    <source>
        <dbReference type="EMBL" id="CBZ23032.1"/>
    </source>
</evidence>
<gene>
    <name evidence="5" type="ORF">LMXM_01_0480</name>
</gene>
<evidence type="ECO:0000256" key="1">
    <source>
        <dbReference type="ARBA" id="ARBA00001933"/>
    </source>
</evidence>
<dbReference type="InterPro" id="IPR001597">
    <property type="entry name" value="ArAA_b-elim_lyase/Thr_aldolase"/>
</dbReference>
<reference evidence="5 6" key="1">
    <citation type="journal article" date="2011" name="Genome Res.">
        <title>Chromosome and gene copy number variation allow major structural change between species and strains of Leishmania.</title>
        <authorList>
            <person name="Rogers M.B."/>
            <person name="Hilley J.D."/>
            <person name="Dickens N.J."/>
            <person name="Wilkes J."/>
            <person name="Bates P.A."/>
            <person name="Depledge D.P."/>
            <person name="Harris D."/>
            <person name="Her Y."/>
            <person name="Herzyk P."/>
            <person name="Imamura H."/>
            <person name="Otto T.D."/>
            <person name="Sanders M."/>
            <person name="Seeger K."/>
            <person name="Dujardin J.C."/>
            <person name="Berriman M."/>
            <person name="Smith D.F."/>
            <person name="Hertz-Fowler C."/>
            <person name="Mottram J.C."/>
        </authorList>
    </citation>
    <scope>NUCLEOTIDE SEQUENCE [LARGE SCALE GENOMIC DNA]</scope>
    <source>
        <strain evidence="5 6">MHOM/GT/2001/U1103</strain>
    </source>
</reference>
<dbReference type="AlphaFoldDB" id="E9AJD5"/>
<sequence>METTAATAKQRPYSFVNDYSVGMHPKILDLMVRDNMTQHAGYGLDSHCAEAARLIGELLEQPSADVHFISGGTQTNLIACSLALRPWEAVIATELGHVSTHETGAIEATGHKVFTMPCPDGKLRVADIESALHANRSEHMVIPKLVYISNTTEVGTQYTKQELEDLSVFCREHGLYLFLDGARLASALSSPVNDLSLADIARLTDMFYIGATKAGGMFGEALILLNDALKPNARHLIKQRGALMAKGWMLGIQFEVLMKDSLFFELGAHSNKMAAILKAGLEACGIRLAWPSESNQLFPILENTLIHELSKDFDMFTVEPLKDDTCIMRLCTSWATEEAECHRFVAALKRLVTSTAYARKNSPPPSSCG</sequence>
<dbReference type="VEuPathDB" id="TriTrypDB:LmxM.01.0480"/>
<organism evidence="5 6">
    <name type="scientific">Leishmania mexicana (strain MHOM/GT/2001/U1103)</name>
    <dbReference type="NCBI Taxonomy" id="929439"/>
    <lineage>
        <taxon>Eukaryota</taxon>
        <taxon>Discoba</taxon>
        <taxon>Euglenozoa</taxon>
        <taxon>Kinetoplastea</taxon>
        <taxon>Metakinetoplastina</taxon>
        <taxon>Trypanosomatida</taxon>
        <taxon>Trypanosomatidae</taxon>
        <taxon>Leishmaniinae</taxon>
        <taxon>Leishmania</taxon>
    </lineage>
</organism>
<dbReference type="OrthoDB" id="10261951at2759"/>
<dbReference type="Pfam" id="PF01212">
    <property type="entry name" value="Beta_elim_lyase"/>
    <property type="match status" value="1"/>
</dbReference>
<dbReference type="InterPro" id="IPR015424">
    <property type="entry name" value="PyrdxlP-dep_Trfase"/>
</dbReference>
<protein>
    <submittedName>
        <fullName evidence="5">Beta eliminating lyase,putative</fullName>
    </submittedName>
</protein>
<dbReference type="SUPFAM" id="SSF53383">
    <property type="entry name" value="PLP-dependent transferases"/>
    <property type="match status" value="1"/>
</dbReference>
<dbReference type="PANTHER" id="PTHR48097:SF5">
    <property type="entry name" value="LOW SPECIFICITY L-THREONINE ALDOLASE"/>
    <property type="match status" value="1"/>
</dbReference>
<dbReference type="GO" id="GO:0006520">
    <property type="term" value="P:amino acid metabolic process"/>
    <property type="evidence" value="ECO:0007669"/>
    <property type="project" value="InterPro"/>
</dbReference>
<dbReference type="GeneID" id="13452687"/>